<protein>
    <submittedName>
        <fullName evidence="2">Uncharacterized protein</fullName>
    </submittedName>
</protein>
<keyword evidence="1" id="KW-1133">Transmembrane helix</keyword>
<dbReference type="EMBL" id="PXYV01000107">
    <property type="protein sequence ID" value="PSR19955.1"/>
    <property type="molecule type" value="Genomic_DNA"/>
</dbReference>
<dbReference type="Proteomes" id="UP000241848">
    <property type="component" value="Unassembled WGS sequence"/>
</dbReference>
<organism evidence="2 3">
    <name type="scientific">Sulfobacillus acidophilus</name>
    <dbReference type="NCBI Taxonomy" id="53633"/>
    <lineage>
        <taxon>Bacteria</taxon>
        <taxon>Bacillati</taxon>
        <taxon>Bacillota</taxon>
        <taxon>Clostridia</taxon>
        <taxon>Eubacteriales</taxon>
        <taxon>Clostridiales Family XVII. Incertae Sedis</taxon>
        <taxon>Sulfobacillus</taxon>
    </lineage>
</organism>
<feature type="transmembrane region" description="Helical" evidence="1">
    <location>
        <begin position="40"/>
        <end position="59"/>
    </location>
</feature>
<name>A0A2T2WCI8_9FIRM</name>
<evidence type="ECO:0000256" key="1">
    <source>
        <dbReference type="SAM" id="Phobius"/>
    </source>
</evidence>
<gene>
    <name evidence="2" type="ORF">C7B45_17405</name>
</gene>
<evidence type="ECO:0000313" key="2">
    <source>
        <dbReference type="EMBL" id="PSR19955.1"/>
    </source>
</evidence>
<reference evidence="2 3" key="1">
    <citation type="journal article" date="2014" name="BMC Genomics">
        <title>Comparison of environmental and isolate Sulfobacillus genomes reveals diverse carbon, sulfur, nitrogen, and hydrogen metabolisms.</title>
        <authorList>
            <person name="Justice N.B."/>
            <person name="Norman A."/>
            <person name="Brown C.T."/>
            <person name="Singh A."/>
            <person name="Thomas B.C."/>
            <person name="Banfield J.F."/>
        </authorList>
    </citation>
    <scope>NUCLEOTIDE SEQUENCE [LARGE SCALE GENOMIC DNA]</scope>
    <source>
        <strain evidence="2">AMDSBA3</strain>
    </source>
</reference>
<accession>A0A2T2WCI8</accession>
<keyword evidence="1" id="KW-0472">Membrane</keyword>
<evidence type="ECO:0000313" key="3">
    <source>
        <dbReference type="Proteomes" id="UP000241848"/>
    </source>
</evidence>
<proteinExistence type="predicted"/>
<sequence>MFSLSSRLICGLATGSVVVLGLSAYGLTGSYGLPSWPSWAWWLAWIGIVSLGNWGLWYLTAHRS</sequence>
<dbReference type="AlphaFoldDB" id="A0A2T2WCI8"/>
<keyword evidence="1" id="KW-0812">Transmembrane</keyword>
<comment type="caution">
    <text evidence="2">The sequence shown here is derived from an EMBL/GenBank/DDBJ whole genome shotgun (WGS) entry which is preliminary data.</text>
</comment>